<organism evidence="2 3">
    <name type="scientific">Leptomonas pyrrhocoris</name>
    <name type="common">Firebug parasite</name>
    <dbReference type="NCBI Taxonomy" id="157538"/>
    <lineage>
        <taxon>Eukaryota</taxon>
        <taxon>Discoba</taxon>
        <taxon>Euglenozoa</taxon>
        <taxon>Kinetoplastea</taxon>
        <taxon>Metakinetoplastina</taxon>
        <taxon>Trypanosomatida</taxon>
        <taxon>Trypanosomatidae</taxon>
        <taxon>Leishmaniinae</taxon>
        <taxon>Leptomonas</taxon>
    </lineage>
</organism>
<name>A0A0N0DW75_LEPPY</name>
<proteinExistence type="predicted"/>
<evidence type="ECO:0000313" key="2">
    <source>
        <dbReference type="EMBL" id="KPA81422.1"/>
    </source>
</evidence>
<accession>A0A0N0DW75</accession>
<dbReference type="EMBL" id="LGTL01000006">
    <property type="protein sequence ID" value="KPA81422.1"/>
    <property type="molecule type" value="Genomic_DNA"/>
</dbReference>
<keyword evidence="3" id="KW-1185">Reference proteome</keyword>
<gene>
    <name evidence="2" type="ORF">ABB37_03792</name>
</gene>
<protein>
    <submittedName>
        <fullName evidence="2">Uncharacterized protein</fullName>
    </submittedName>
</protein>
<comment type="caution">
    <text evidence="2">The sequence shown here is derived from an EMBL/GenBank/DDBJ whole genome shotgun (WGS) entry which is preliminary data.</text>
</comment>
<dbReference type="VEuPathDB" id="TriTrypDB:LpyrH10_06_1620"/>
<evidence type="ECO:0000256" key="1">
    <source>
        <dbReference type="SAM" id="SignalP"/>
    </source>
</evidence>
<feature type="signal peptide" evidence="1">
    <location>
        <begin position="1"/>
        <end position="18"/>
    </location>
</feature>
<keyword evidence="1" id="KW-0732">Signal</keyword>
<dbReference type="Proteomes" id="UP000037923">
    <property type="component" value="Unassembled WGS sequence"/>
</dbReference>
<reference evidence="2 3" key="1">
    <citation type="submission" date="2015-07" db="EMBL/GenBank/DDBJ databases">
        <title>High-quality genome of monoxenous trypanosomatid Leptomonas pyrrhocoris.</title>
        <authorList>
            <person name="Flegontov P."/>
            <person name="Butenko A."/>
            <person name="Firsov S."/>
            <person name="Vlcek C."/>
            <person name="Logacheva M.D."/>
            <person name="Field M."/>
            <person name="Filatov D."/>
            <person name="Flegontova O."/>
            <person name="Gerasimov E."/>
            <person name="Jackson A.P."/>
            <person name="Kelly S."/>
            <person name="Opperdoes F."/>
            <person name="O'Reilly A."/>
            <person name="Votypka J."/>
            <person name="Yurchenko V."/>
            <person name="Lukes J."/>
        </authorList>
    </citation>
    <scope>NUCLEOTIDE SEQUENCE [LARGE SCALE GENOMIC DNA]</scope>
    <source>
        <strain evidence="2">H10</strain>
    </source>
</reference>
<dbReference type="GeneID" id="26904083"/>
<feature type="chain" id="PRO_5005846952" evidence="1">
    <location>
        <begin position="19"/>
        <end position="53"/>
    </location>
</feature>
<dbReference type="AlphaFoldDB" id="A0A0N0DW75"/>
<sequence>MSFLSFLLLRTLPTLLRTRISCVRARSQTAMHPRCTPLLFSSSCRSSVKSVVD</sequence>
<evidence type="ECO:0000313" key="3">
    <source>
        <dbReference type="Proteomes" id="UP000037923"/>
    </source>
</evidence>
<dbReference type="RefSeq" id="XP_015659861.1">
    <property type="nucleotide sequence ID" value="XM_015801241.1"/>
</dbReference>